<feature type="non-terminal residue" evidence="1">
    <location>
        <position position="46"/>
    </location>
</feature>
<comment type="caution">
    <text evidence="1">The sequence shown here is derived from an EMBL/GenBank/DDBJ whole genome shotgun (WGS) entry which is preliminary data.</text>
</comment>
<evidence type="ECO:0000313" key="2">
    <source>
        <dbReference type="Proteomes" id="UP000030652"/>
    </source>
</evidence>
<sequence>MKKAKYYGSIDVDDSNFNVALIKTVVEEPLHFKCSSNVSAIIKKLK</sequence>
<reference evidence="1 2" key="1">
    <citation type="submission" date="2014-10" db="EMBL/GenBank/DDBJ databases">
        <title>Draft genome of anammox bacterium scalindua brodae, obtained using differential coverage binning of sequence data from two enrichment reactors.</title>
        <authorList>
            <person name="Speth D.R."/>
            <person name="Russ L."/>
            <person name="Kartal B."/>
            <person name="Op den Camp H.J."/>
            <person name="Dutilh B.E."/>
            <person name="Jetten M.S."/>
        </authorList>
    </citation>
    <scope>NUCLEOTIDE SEQUENCE [LARGE SCALE GENOMIC DNA]</scope>
    <source>
        <strain evidence="1">RU1</strain>
    </source>
</reference>
<name>A0A0B0EHR3_9BACT</name>
<dbReference type="AlphaFoldDB" id="A0A0B0EHR3"/>
<gene>
    <name evidence="1" type="ORF">SCABRO_04055</name>
</gene>
<accession>A0A0B0EHR3</accession>
<evidence type="ECO:0000313" key="1">
    <source>
        <dbReference type="EMBL" id="KHE90220.1"/>
    </source>
</evidence>
<proteinExistence type="predicted"/>
<protein>
    <submittedName>
        <fullName evidence="1">Uncharacterized protein</fullName>
    </submittedName>
</protein>
<dbReference type="Proteomes" id="UP000030652">
    <property type="component" value="Unassembled WGS sequence"/>
</dbReference>
<organism evidence="1 2">
    <name type="scientific">Candidatus Scalindua brodae</name>
    <dbReference type="NCBI Taxonomy" id="237368"/>
    <lineage>
        <taxon>Bacteria</taxon>
        <taxon>Pseudomonadati</taxon>
        <taxon>Planctomycetota</taxon>
        <taxon>Candidatus Brocadiia</taxon>
        <taxon>Candidatus Brocadiales</taxon>
        <taxon>Candidatus Scalinduaceae</taxon>
        <taxon>Candidatus Scalindua</taxon>
    </lineage>
</organism>
<dbReference type="EMBL" id="JRYO01000282">
    <property type="protein sequence ID" value="KHE90220.1"/>
    <property type="molecule type" value="Genomic_DNA"/>
</dbReference>